<evidence type="ECO:0000313" key="1">
    <source>
        <dbReference type="EMBL" id="KJK60343.1"/>
    </source>
</evidence>
<dbReference type="InterPro" id="IPR023198">
    <property type="entry name" value="PGP-like_dom2"/>
</dbReference>
<dbReference type="EMBL" id="JZEE01000744">
    <property type="protein sequence ID" value="KJK60343.1"/>
    <property type="molecule type" value="Genomic_DNA"/>
</dbReference>
<dbReference type="PANTHER" id="PTHR43611:SF3">
    <property type="entry name" value="FLAVIN MONONUCLEOTIDE HYDROLASE 1, CHLOROPLATIC"/>
    <property type="match status" value="1"/>
</dbReference>
<dbReference type="SUPFAM" id="SSF56784">
    <property type="entry name" value="HAD-like"/>
    <property type="match status" value="1"/>
</dbReference>
<gene>
    <name evidence="1" type="ORF">P875_00053458</name>
</gene>
<dbReference type="SMR" id="A0A0F0I2Z5"/>
<dbReference type="Proteomes" id="UP000033540">
    <property type="component" value="Unassembled WGS sequence"/>
</dbReference>
<dbReference type="AlphaFoldDB" id="A0A0F0I2Z5"/>
<comment type="caution">
    <text evidence="1">The sequence shown here is derived from an EMBL/GenBank/DDBJ whole genome shotgun (WGS) entry which is preliminary data.</text>
</comment>
<dbReference type="STRING" id="1403190.A0A0F0I2Z5"/>
<sequence length="480" mass="54245">MTKINPYRGILVELKDIIFTSSSDRINLPINTFKSILCCGATAQYQCGKINRAQYYSRLAKDFALSLADVTALFDTVQATICPEESFLAFLAELKSRFGDQLKLYAVANMSREDYAMLKSLPIDWSLFDGVFISADLGMRKPELRFFRHILKSISMKPEDTILVDNDTDNILCALSMGLKGILFGSTSVPQALTNLLEYDHISRAEQFLRSHAKSLHSVTHTGVTIRENFAQLLILEATGDIDLVELEYHPTTWNYFIGTPVLTQTEFPHDLDTTSLATTVLDRPKDIANGIMDEMLKYRSDDDLMLTFFTDFKNRVDPVVCCNVLSLFYKYGRGHELHRTLAWVRQVLIRRAYINGTAFYPMPEAFLYFFFRFLQHITHLPQLYDGLKVLLKERLQERVGVPVDPISLSMRLIACHGVGIHDPMGLNALLSMQNPDGSWDLGTMYHYASKRLPIGNQGVSTAMAIKAIKQCQASQCAGI</sequence>
<dbReference type="PANTHER" id="PTHR43611">
    <property type="entry name" value="ALPHA-D-GLUCOSE 1-PHOSPHATE PHOSPHATASE"/>
    <property type="match status" value="1"/>
</dbReference>
<accession>A0A0F0I2Z5</accession>
<dbReference type="InterPro" id="IPR036412">
    <property type="entry name" value="HAD-like_sf"/>
</dbReference>
<dbReference type="GO" id="GO:0016787">
    <property type="term" value="F:hydrolase activity"/>
    <property type="evidence" value="ECO:0007669"/>
    <property type="project" value="UniProtKB-KW"/>
</dbReference>
<reference evidence="1 2" key="1">
    <citation type="submission" date="2015-02" db="EMBL/GenBank/DDBJ databases">
        <title>Draft genome sequence of Aspergillus parasiticus SU-1.</title>
        <authorList>
            <person name="Yu J."/>
            <person name="Fedorova N."/>
            <person name="Yin Y."/>
            <person name="Losada L."/>
            <person name="Zafar N."/>
            <person name="Taujale R."/>
            <person name="Ehrlich K.C."/>
            <person name="Bhatnagar D."/>
            <person name="Cleveland T.E."/>
            <person name="Bennett J.W."/>
            <person name="Nierman W.C."/>
        </authorList>
    </citation>
    <scope>NUCLEOTIDE SEQUENCE [LARGE SCALE GENOMIC DNA]</scope>
    <source>
        <strain evidence="2">ATCC 56775 / NRRL 5862 / SRRC 143 / SU-1</strain>
    </source>
</reference>
<dbReference type="Gene3D" id="1.10.150.240">
    <property type="entry name" value="Putative phosphatase, domain 2"/>
    <property type="match status" value="1"/>
</dbReference>
<organism evidence="1 2">
    <name type="scientific">Aspergillus parasiticus (strain ATCC 56775 / NRRL 5862 / SRRC 143 / SU-1)</name>
    <dbReference type="NCBI Taxonomy" id="1403190"/>
    <lineage>
        <taxon>Eukaryota</taxon>
        <taxon>Fungi</taxon>
        <taxon>Dikarya</taxon>
        <taxon>Ascomycota</taxon>
        <taxon>Pezizomycotina</taxon>
        <taxon>Eurotiomycetes</taxon>
        <taxon>Eurotiomycetidae</taxon>
        <taxon>Eurotiales</taxon>
        <taxon>Aspergillaceae</taxon>
        <taxon>Aspergillus</taxon>
        <taxon>Aspergillus subgen. Circumdati</taxon>
    </lineage>
</organism>
<dbReference type="Gene3D" id="3.40.50.1000">
    <property type="entry name" value="HAD superfamily/HAD-like"/>
    <property type="match status" value="1"/>
</dbReference>
<keyword evidence="1" id="KW-0378">Hydrolase</keyword>
<evidence type="ECO:0000313" key="2">
    <source>
        <dbReference type="Proteomes" id="UP000033540"/>
    </source>
</evidence>
<dbReference type="OrthoDB" id="2012566at2759"/>
<name>A0A0F0I2Z5_ASPPU</name>
<proteinExistence type="predicted"/>
<dbReference type="InterPro" id="IPR023214">
    <property type="entry name" value="HAD_sf"/>
</dbReference>
<protein>
    <submittedName>
        <fullName evidence="1">Haloacid dehalogenase-like hydrolase</fullName>
    </submittedName>
</protein>